<evidence type="ECO:0000313" key="2">
    <source>
        <dbReference type="EMBL" id="MBA4660714.1"/>
    </source>
</evidence>
<protein>
    <submittedName>
        <fullName evidence="2">Uncharacterized protein</fullName>
    </submittedName>
</protein>
<evidence type="ECO:0000256" key="1">
    <source>
        <dbReference type="SAM" id="MobiDB-lite"/>
    </source>
</evidence>
<sequence>MKAMEKSEHMNMHKKLDEDAYFATRCRLCTKSPTKMSRLAGDGIPLCRHTQLECYEHGSPYSSEMTTHNRLRRQNPWTGKPNDGCHEEAAAISDTTLTLPNNRRLPPPSLYPDSDLKIDCRFEDIEGTNGGLCGRWVELKLEANCGVCGQEKE</sequence>
<reference evidence="2" key="2">
    <citation type="submission" date="2020-07" db="EMBL/GenBank/DDBJ databases">
        <authorList>
            <person name="Vera ALvarez R."/>
            <person name="Arias-Moreno D.M."/>
            <person name="Jimenez-Jacinto V."/>
            <person name="Jimenez-Bremont J.F."/>
            <person name="Swaminathan K."/>
            <person name="Moose S.P."/>
            <person name="Guerrero-Gonzalez M.L."/>
            <person name="Marino-Ramirez L."/>
            <person name="Landsman D."/>
            <person name="Rodriguez-Kessler M."/>
            <person name="Delgado-Sanchez P."/>
        </authorList>
    </citation>
    <scope>NUCLEOTIDE SEQUENCE</scope>
    <source>
        <tissue evidence="2">Cladode</tissue>
    </source>
</reference>
<organism evidence="2">
    <name type="scientific">Opuntia streptacantha</name>
    <name type="common">Prickly pear cactus</name>
    <name type="synonym">Opuntia cardona</name>
    <dbReference type="NCBI Taxonomy" id="393608"/>
    <lineage>
        <taxon>Eukaryota</taxon>
        <taxon>Viridiplantae</taxon>
        <taxon>Streptophyta</taxon>
        <taxon>Embryophyta</taxon>
        <taxon>Tracheophyta</taxon>
        <taxon>Spermatophyta</taxon>
        <taxon>Magnoliopsida</taxon>
        <taxon>eudicotyledons</taxon>
        <taxon>Gunneridae</taxon>
        <taxon>Pentapetalae</taxon>
        <taxon>Caryophyllales</taxon>
        <taxon>Cactineae</taxon>
        <taxon>Cactaceae</taxon>
        <taxon>Opuntioideae</taxon>
        <taxon>Opuntia</taxon>
    </lineage>
</organism>
<dbReference type="EMBL" id="GISG01209151">
    <property type="protein sequence ID" value="MBA4660714.1"/>
    <property type="molecule type" value="Transcribed_RNA"/>
</dbReference>
<feature type="region of interest" description="Disordered" evidence="1">
    <location>
        <begin position="62"/>
        <end position="84"/>
    </location>
</feature>
<proteinExistence type="predicted"/>
<name>A0A7C9A792_OPUST</name>
<dbReference type="AlphaFoldDB" id="A0A7C9A792"/>
<reference evidence="2" key="1">
    <citation type="journal article" date="2013" name="J. Plant Res.">
        <title>Effect of fungi and light on seed germination of three Opuntia species from semiarid lands of central Mexico.</title>
        <authorList>
            <person name="Delgado-Sanchez P."/>
            <person name="Jimenez-Bremont J.F."/>
            <person name="Guerrero-Gonzalez Mde L."/>
            <person name="Flores J."/>
        </authorList>
    </citation>
    <scope>NUCLEOTIDE SEQUENCE</scope>
    <source>
        <tissue evidence="2">Cladode</tissue>
    </source>
</reference>
<accession>A0A7C9A792</accession>